<comment type="caution">
    <text evidence="2">The sequence shown here is derived from an EMBL/GenBank/DDBJ whole genome shotgun (WGS) entry which is preliminary data.</text>
</comment>
<sequence length="65" mass="7274">MLEKLQYVKIGWASDRTETIKSERDRLTDLLTGAGMNRTGITGKNIRSRPTIYRDGTESDQNGTG</sequence>
<evidence type="ECO:0000256" key="1">
    <source>
        <dbReference type="SAM" id="MobiDB-lite"/>
    </source>
</evidence>
<reference evidence="2 3" key="1">
    <citation type="submission" date="2020-09" db="EMBL/GenBank/DDBJ databases">
        <title>De no assembly of potato wild relative species, Solanum commersonii.</title>
        <authorList>
            <person name="Cho K."/>
        </authorList>
    </citation>
    <scope>NUCLEOTIDE SEQUENCE [LARGE SCALE GENOMIC DNA]</scope>
    <source>
        <strain evidence="2">LZ3.2</strain>
        <tissue evidence="2">Leaf</tissue>
    </source>
</reference>
<dbReference type="Proteomes" id="UP000824120">
    <property type="component" value="Chromosome 9"/>
</dbReference>
<protein>
    <submittedName>
        <fullName evidence="2">Uncharacterized protein</fullName>
    </submittedName>
</protein>
<organism evidence="2 3">
    <name type="scientific">Solanum commersonii</name>
    <name type="common">Commerson's wild potato</name>
    <name type="synonym">Commerson's nightshade</name>
    <dbReference type="NCBI Taxonomy" id="4109"/>
    <lineage>
        <taxon>Eukaryota</taxon>
        <taxon>Viridiplantae</taxon>
        <taxon>Streptophyta</taxon>
        <taxon>Embryophyta</taxon>
        <taxon>Tracheophyta</taxon>
        <taxon>Spermatophyta</taxon>
        <taxon>Magnoliopsida</taxon>
        <taxon>eudicotyledons</taxon>
        <taxon>Gunneridae</taxon>
        <taxon>Pentapetalae</taxon>
        <taxon>asterids</taxon>
        <taxon>lamiids</taxon>
        <taxon>Solanales</taxon>
        <taxon>Solanaceae</taxon>
        <taxon>Solanoideae</taxon>
        <taxon>Solaneae</taxon>
        <taxon>Solanum</taxon>
    </lineage>
</organism>
<evidence type="ECO:0000313" key="3">
    <source>
        <dbReference type="Proteomes" id="UP000824120"/>
    </source>
</evidence>
<evidence type="ECO:0000313" key="2">
    <source>
        <dbReference type="EMBL" id="KAG5586849.1"/>
    </source>
</evidence>
<dbReference type="EMBL" id="JACXVP010000009">
    <property type="protein sequence ID" value="KAG5586849.1"/>
    <property type="molecule type" value="Genomic_DNA"/>
</dbReference>
<name>A0A9J5XEM7_SOLCO</name>
<gene>
    <name evidence="2" type="ORF">H5410_047283</name>
</gene>
<accession>A0A9J5XEM7</accession>
<feature type="region of interest" description="Disordered" evidence="1">
    <location>
        <begin position="38"/>
        <end position="65"/>
    </location>
</feature>
<keyword evidence="3" id="KW-1185">Reference proteome</keyword>
<proteinExistence type="predicted"/>
<dbReference type="AlphaFoldDB" id="A0A9J5XEM7"/>